<protein>
    <submittedName>
        <fullName evidence="2">Uncharacterized protein</fullName>
    </submittedName>
</protein>
<keyword evidence="1" id="KW-1133">Transmembrane helix</keyword>
<evidence type="ECO:0000313" key="3">
    <source>
        <dbReference type="Proteomes" id="UP000565078"/>
    </source>
</evidence>
<dbReference type="AlphaFoldDB" id="A0A7J4IY89"/>
<name>A0A7J4IY89_9ARCH</name>
<dbReference type="EMBL" id="DUGC01000022">
    <property type="protein sequence ID" value="HIH09255.1"/>
    <property type="molecule type" value="Genomic_DNA"/>
</dbReference>
<reference evidence="3" key="1">
    <citation type="journal article" date="2020" name="bioRxiv">
        <title>A rank-normalized archaeal taxonomy based on genome phylogeny resolves widespread incomplete and uneven classifications.</title>
        <authorList>
            <person name="Rinke C."/>
            <person name="Chuvochina M."/>
            <person name="Mussig A.J."/>
            <person name="Chaumeil P.-A."/>
            <person name="Waite D.W."/>
            <person name="Whitman W.B."/>
            <person name="Parks D.H."/>
            <person name="Hugenholtz P."/>
        </authorList>
    </citation>
    <scope>NUCLEOTIDE SEQUENCE [LARGE SCALE GENOMIC DNA]</scope>
</reference>
<comment type="caution">
    <text evidence="2">The sequence shown here is derived from an EMBL/GenBank/DDBJ whole genome shotgun (WGS) entry which is preliminary data.</text>
</comment>
<accession>A0A7J4IY89</accession>
<dbReference type="Proteomes" id="UP000565078">
    <property type="component" value="Unassembled WGS sequence"/>
</dbReference>
<organism evidence="2 3">
    <name type="scientific">Candidatus Iainarchaeum sp</name>
    <dbReference type="NCBI Taxonomy" id="3101447"/>
    <lineage>
        <taxon>Archaea</taxon>
        <taxon>Candidatus Iainarchaeota</taxon>
        <taxon>Candidatus Iainarchaeia</taxon>
        <taxon>Candidatus Iainarchaeales</taxon>
        <taxon>Candidatus Iainarchaeaceae</taxon>
        <taxon>Candidatus Iainarchaeum</taxon>
    </lineage>
</organism>
<keyword evidence="1" id="KW-0472">Membrane</keyword>
<sequence>MGNSESILGVLFSDERCQSEWNSVYLLIVFIIAAILIIALVKPMFKQSQEIVNNEPVLKNSK</sequence>
<proteinExistence type="predicted"/>
<evidence type="ECO:0000256" key="1">
    <source>
        <dbReference type="SAM" id="Phobius"/>
    </source>
</evidence>
<feature type="transmembrane region" description="Helical" evidence="1">
    <location>
        <begin position="23"/>
        <end position="41"/>
    </location>
</feature>
<evidence type="ECO:0000313" key="2">
    <source>
        <dbReference type="EMBL" id="HIH09255.1"/>
    </source>
</evidence>
<gene>
    <name evidence="2" type="ORF">HA254_01140</name>
</gene>
<keyword evidence="1" id="KW-0812">Transmembrane</keyword>